<proteinExistence type="predicted"/>
<dbReference type="OrthoDB" id="134981at2"/>
<name>A0A1G7J883_9BACT</name>
<dbReference type="InterPro" id="IPR045392">
    <property type="entry name" value="DUF6519"/>
</dbReference>
<dbReference type="AlphaFoldDB" id="A0A1G7J883"/>
<protein>
    <submittedName>
        <fullName evidence="1">Uncharacterized protein</fullName>
    </submittedName>
</protein>
<gene>
    <name evidence="1" type="ORF">SAMN05444167_1723</name>
</gene>
<dbReference type="EMBL" id="LT629690">
    <property type="protein sequence ID" value="SDF21130.1"/>
    <property type="molecule type" value="Genomic_DNA"/>
</dbReference>
<evidence type="ECO:0000313" key="2">
    <source>
        <dbReference type="Proteomes" id="UP000182427"/>
    </source>
</evidence>
<organism evidence="1 2">
    <name type="scientific">Terriglobus roseus</name>
    <dbReference type="NCBI Taxonomy" id="392734"/>
    <lineage>
        <taxon>Bacteria</taxon>
        <taxon>Pseudomonadati</taxon>
        <taxon>Acidobacteriota</taxon>
        <taxon>Terriglobia</taxon>
        <taxon>Terriglobales</taxon>
        <taxon>Acidobacteriaceae</taxon>
        <taxon>Terriglobus</taxon>
    </lineage>
</organism>
<dbReference type="Pfam" id="PF20129">
    <property type="entry name" value="DUF6519"/>
    <property type="match status" value="2"/>
</dbReference>
<keyword evidence="2" id="KW-1185">Reference proteome</keyword>
<sequence length="750" mass="79971">MRGDFSRIRFNPAKNYTAVLEQQGRVALDADANEQRDIDSYLRTTETVDIIGEYGGPEGDDGFAISINDGKLQFSAGRYYVDGLLCEATSDGDFDSQPFLIQPEYTAAELLRMLLDTQGSSSLLVWLEVWERFVTAREDSCLLEPALGQAAETTARRQTVWRVVAELGISNQLNGSCCDGMYRQRLQLLPPKMAAQTNPSSDTCGCDPVASSGYVGLENQLYRVEIHQAGDVSTATFKWSRENGSVVASVISVQGADISVDSLGPDSNLGFAPNQWVEISDDSNLFGPDPNVSGALYQIKSIDIANRTLTMFTTVLPVDTTKNARVRRWDQSGTSAASNGVLLGGGAWVALENGIEVSFQKGTFRAGDAWTVPARAATGAIEWPPCGSNGELYQFAHRAKITRAPLACITLGTANITYTHLQQGGFQVSDCRRIFPPLTGLTVAKPAMHVTKTSWQNDSLMSIDQLAANGLEVDLDVALTSPVSAAVFVVTMEIVPNYDQKPTQNPIAIRQPLIVDGAITSAGNTLSWQVAKNPQMLNYLNTLLTTEARFNAYARVRVRLLGNRIFGVSGSNTVYLDGETFAVAVTQADGSQRLDLQLPSGNNDAAADFESWFYLSAALVLKSVAPNYAAYTLVVNALNVVTAVQTIATAGIPPQTVSPLIFVTLSIPAPAGGATVNLSLAGNAQVAVLAANSVVIPAGSSTGQVAITVKSNPGPTTISFTVTAALSSLPNDTQTATFTITGAQVPIIIR</sequence>
<dbReference type="Proteomes" id="UP000182427">
    <property type="component" value="Chromosome I"/>
</dbReference>
<accession>A0A1G7J883</accession>
<reference evidence="1 2" key="1">
    <citation type="submission" date="2016-10" db="EMBL/GenBank/DDBJ databases">
        <authorList>
            <person name="de Groot N.N."/>
        </authorList>
    </citation>
    <scope>NUCLEOTIDE SEQUENCE [LARGE SCALE GENOMIC DNA]</scope>
    <source>
        <strain evidence="1 2">GAS232</strain>
    </source>
</reference>
<evidence type="ECO:0000313" key="1">
    <source>
        <dbReference type="EMBL" id="SDF21130.1"/>
    </source>
</evidence>
<dbReference type="RefSeq" id="WP_083344762.1">
    <property type="nucleotide sequence ID" value="NZ_LT629690.1"/>
</dbReference>